<dbReference type="InterPro" id="IPR000210">
    <property type="entry name" value="BTB/POZ_dom"/>
</dbReference>
<evidence type="ECO:0000313" key="5">
    <source>
        <dbReference type="Proteomes" id="UP001374579"/>
    </source>
</evidence>
<feature type="region of interest" description="Disordered" evidence="1">
    <location>
        <begin position="287"/>
        <end position="310"/>
    </location>
</feature>
<feature type="compositionally biased region" description="Polar residues" evidence="1">
    <location>
        <begin position="215"/>
        <end position="224"/>
    </location>
</feature>
<evidence type="ECO:0000259" key="3">
    <source>
        <dbReference type="SMART" id="SM00225"/>
    </source>
</evidence>
<feature type="domain" description="BTB" evidence="3">
    <location>
        <begin position="26"/>
        <end position="124"/>
    </location>
</feature>
<comment type="caution">
    <text evidence="4">The sequence shown here is derived from an EMBL/GenBank/DDBJ whole genome shotgun (WGS) entry which is preliminary data.</text>
</comment>
<protein>
    <recommendedName>
        <fullName evidence="3">BTB domain-containing protein</fullName>
    </recommendedName>
</protein>
<feature type="compositionally biased region" description="Basic and acidic residues" evidence="1">
    <location>
        <begin position="291"/>
        <end position="310"/>
    </location>
</feature>
<feature type="compositionally biased region" description="Polar residues" evidence="1">
    <location>
        <begin position="241"/>
        <end position="253"/>
    </location>
</feature>
<dbReference type="Gene3D" id="3.30.710.10">
    <property type="entry name" value="Potassium Channel Kv1.1, Chain A"/>
    <property type="match status" value="1"/>
</dbReference>
<feature type="region of interest" description="Disordered" evidence="1">
    <location>
        <begin position="214"/>
        <end position="253"/>
    </location>
</feature>
<dbReference type="Proteomes" id="UP001374579">
    <property type="component" value="Unassembled WGS sequence"/>
</dbReference>
<name>A0AAN9BSS5_9CAEN</name>
<evidence type="ECO:0000256" key="1">
    <source>
        <dbReference type="SAM" id="MobiDB-lite"/>
    </source>
</evidence>
<evidence type="ECO:0000313" key="4">
    <source>
        <dbReference type="EMBL" id="KAK7111127.1"/>
    </source>
</evidence>
<dbReference type="EMBL" id="JBAMIC010000002">
    <property type="protein sequence ID" value="KAK7111127.1"/>
    <property type="molecule type" value="Genomic_DNA"/>
</dbReference>
<evidence type="ECO:0000256" key="2">
    <source>
        <dbReference type="SAM" id="Phobius"/>
    </source>
</evidence>
<dbReference type="InterPro" id="IPR011333">
    <property type="entry name" value="SKP1/BTB/POZ_sf"/>
</dbReference>
<keyword evidence="5" id="KW-1185">Reference proteome</keyword>
<sequence length="455" mass="51261">MATRLPPPTYENCDEHEYFGDNDPDHAITFRVGDERKLLVGQKFKMAEASPIFSAMFRGPWRRDTEVEIPDLHPDAFRILLRHSEGDQSSRLTDSNAWHVLKAADKYQVTTLVTRCFHFLLHTHSAHQTAQHMTAVLELAHHLNYAEDFDRCLNKVKTAAGKVLRSSDALSQLCYDCFFRLVEADDLAEADEVVVYQAVVTWASSRCRRPDVMSDMTSLSTSGLPSKFKPESKLTSDKVSHSPSGEASKITSEMVSQPTSEVLSHITSGIPSGVPSETMTMVTSWQLASQPKREEASQKSKPELTLEPKSKQGFQLNSDLKWRQMRAVAGELVYHVRYLAIPRFALERLLSEPSNCLLTEQEVDDLTNHNGSQTFPESVGRARKETTKKILKAERDSRQRNKFRWCVLAAAILLLTFLVHYLFIKFLVKNVLPEPQVHDSGNATHSECGGQAQCS</sequence>
<dbReference type="PANTHER" id="PTHR45774">
    <property type="entry name" value="BTB/POZ DOMAIN-CONTAINING"/>
    <property type="match status" value="1"/>
</dbReference>
<keyword evidence="2" id="KW-0812">Transmembrane</keyword>
<gene>
    <name evidence="4" type="ORF">V1264_010812</name>
</gene>
<feature type="transmembrane region" description="Helical" evidence="2">
    <location>
        <begin position="405"/>
        <end position="424"/>
    </location>
</feature>
<organism evidence="4 5">
    <name type="scientific">Littorina saxatilis</name>
    <dbReference type="NCBI Taxonomy" id="31220"/>
    <lineage>
        <taxon>Eukaryota</taxon>
        <taxon>Metazoa</taxon>
        <taxon>Spiralia</taxon>
        <taxon>Lophotrochozoa</taxon>
        <taxon>Mollusca</taxon>
        <taxon>Gastropoda</taxon>
        <taxon>Caenogastropoda</taxon>
        <taxon>Littorinimorpha</taxon>
        <taxon>Littorinoidea</taxon>
        <taxon>Littorinidae</taxon>
        <taxon>Littorina</taxon>
    </lineage>
</organism>
<dbReference type="SMART" id="SM00225">
    <property type="entry name" value="BTB"/>
    <property type="match status" value="1"/>
</dbReference>
<reference evidence="4 5" key="1">
    <citation type="submission" date="2024-02" db="EMBL/GenBank/DDBJ databases">
        <title>Chromosome-scale genome assembly of the rough periwinkle Littorina saxatilis.</title>
        <authorList>
            <person name="De Jode A."/>
            <person name="Faria R."/>
            <person name="Formenti G."/>
            <person name="Sims Y."/>
            <person name="Smith T.P."/>
            <person name="Tracey A."/>
            <person name="Wood J.M.D."/>
            <person name="Zagrodzka Z.B."/>
            <person name="Johannesson K."/>
            <person name="Butlin R.K."/>
            <person name="Leder E.H."/>
        </authorList>
    </citation>
    <scope>NUCLEOTIDE SEQUENCE [LARGE SCALE GENOMIC DNA]</scope>
    <source>
        <strain evidence="4">Snail1</strain>
        <tissue evidence="4">Muscle</tissue>
    </source>
</reference>
<accession>A0AAN9BSS5</accession>
<proteinExistence type="predicted"/>
<dbReference type="Pfam" id="PF00651">
    <property type="entry name" value="BTB"/>
    <property type="match status" value="1"/>
</dbReference>
<dbReference type="AlphaFoldDB" id="A0AAN9BSS5"/>
<dbReference type="SUPFAM" id="SSF54695">
    <property type="entry name" value="POZ domain"/>
    <property type="match status" value="1"/>
</dbReference>
<dbReference type="PANTHER" id="PTHR45774:SF3">
    <property type="entry name" value="BTB (POZ) DOMAIN-CONTAINING 2B-RELATED"/>
    <property type="match status" value="1"/>
</dbReference>
<feature type="compositionally biased region" description="Basic and acidic residues" evidence="1">
    <location>
        <begin position="228"/>
        <end position="240"/>
    </location>
</feature>
<keyword evidence="2" id="KW-0472">Membrane</keyword>
<keyword evidence="2" id="KW-1133">Transmembrane helix</keyword>